<feature type="signal peptide" evidence="1">
    <location>
        <begin position="1"/>
        <end position="17"/>
    </location>
</feature>
<keyword evidence="3" id="KW-1185">Reference proteome</keyword>
<evidence type="ECO:0000256" key="1">
    <source>
        <dbReference type="SAM" id="SignalP"/>
    </source>
</evidence>
<dbReference type="AlphaFoldDB" id="A0AAX4HJG4"/>
<dbReference type="PROSITE" id="PS51257">
    <property type="entry name" value="PROKAR_LIPOPROTEIN"/>
    <property type="match status" value="1"/>
</dbReference>
<dbReference type="EMBL" id="CP139487">
    <property type="protein sequence ID" value="WPU63174.1"/>
    <property type="molecule type" value="Genomic_DNA"/>
</dbReference>
<proteinExistence type="predicted"/>
<dbReference type="RefSeq" id="WP_321389406.1">
    <property type="nucleotide sequence ID" value="NZ_CP139487.1"/>
</dbReference>
<evidence type="ECO:0000313" key="3">
    <source>
        <dbReference type="Proteomes" id="UP001324634"/>
    </source>
</evidence>
<organism evidence="2 3">
    <name type="scientific">Peredibacter starrii</name>
    <dbReference type="NCBI Taxonomy" id="28202"/>
    <lineage>
        <taxon>Bacteria</taxon>
        <taxon>Pseudomonadati</taxon>
        <taxon>Bdellovibrionota</taxon>
        <taxon>Bacteriovoracia</taxon>
        <taxon>Bacteriovoracales</taxon>
        <taxon>Bacteriovoracaceae</taxon>
        <taxon>Peredibacter</taxon>
    </lineage>
</organism>
<reference evidence="2 3" key="1">
    <citation type="submission" date="2023-11" db="EMBL/GenBank/DDBJ databases">
        <title>Peredibacter starrii A3.12.</title>
        <authorList>
            <person name="Mitchell R.J."/>
        </authorList>
    </citation>
    <scope>NUCLEOTIDE SEQUENCE [LARGE SCALE GENOMIC DNA]</scope>
    <source>
        <strain evidence="2 3">A3.12</strain>
    </source>
</reference>
<dbReference type="KEGG" id="psti:SOO65_10805"/>
<evidence type="ECO:0008006" key="4">
    <source>
        <dbReference type="Google" id="ProtNLM"/>
    </source>
</evidence>
<dbReference type="Proteomes" id="UP001324634">
    <property type="component" value="Chromosome"/>
</dbReference>
<accession>A0AAX4HJG4</accession>
<evidence type="ECO:0000313" key="2">
    <source>
        <dbReference type="EMBL" id="WPU63174.1"/>
    </source>
</evidence>
<gene>
    <name evidence="2" type="ORF">SOO65_10805</name>
</gene>
<keyword evidence="1" id="KW-0732">Signal</keyword>
<sequence length="526" mass="58736">MKIISKLSLLAIAVSLASCNEKVSPELQGGNSSDPSTEGPTVVPSEYYFALENTSHLMLNYKLHKTGAGNANTKCEVRRNTPLSNDAYRGSPAVHDITCYMEAEELSLNAGGMSWKVSASPNTCEFIGYAPYSYYNRQPGDSSATYTEFLCGNTDTTSGHMQTAALANGVNPSYAGGGTVVCGQILIDQTNPHIPVANRLPFTVENDEEFCRFNYKDMNEENCDVGTITVNTFTASYSVESTLTSVARSSRIIRCGGKRNNCVQGAIRLEPTLDNTSKGTVITQTTWDAAYEKEYKFPAPLDDRRQNLMYVNFRRDLASAMVDYGSSVFPYTPTYKASWSDPIFGKVIEPRLIDYYSQNMALDGTRLINLDSTLVGSYWNTVSTATNQYIARPHAADPFFGTHSNVNPYYTYYCLDTAMDIKARIRVMVRDWDRLMPATSDVELISDIHKGSNSRQDIPDEWEVPGDPDIINRFNDWYDWEDIISMERDGLSSPVIYRPVPSGVYSQGYFNPNWFPNEDLSQEEAQ</sequence>
<protein>
    <recommendedName>
        <fullName evidence="4">Lipoprotein</fullName>
    </recommendedName>
</protein>
<name>A0AAX4HJG4_9BACT</name>
<feature type="chain" id="PRO_5043489365" description="Lipoprotein" evidence="1">
    <location>
        <begin position="18"/>
        <end position="526"/>
    </location>
</feature>